<evidence type="ECO:0000256" key="1">
    <source>
        <dbReference type="SAM" id="MobiDB-lite"/>
    </source>
</evidence>
<dbReference type="AlphaFoldDB" id="E3MC11"/>
<feature type="compositionally biased region" description="Basic and acidic residues" evidence="1">
    <location>
        <begin position="28"/>
        <end position="46"/>
    </location>
</feature>
<dbReference type="Proteomes" id="UP000008281">
    <property type="component" value="Unassembled WGS sequence"/>
</dbReference>
<sequence>MAHIMGVGGRDFSPTQEQPPRKRKRRGRLTDAEKLEKEKRQKDMDNGRHAAYLLTNQADYERSQRDYLIMQHGARAALRPDVNAMDSDDEEERWYTPYRFETEDMLPTYVKKAYREREYEFFCLICQTTIKNKDFLDHVPTCAQEKNAQFEDEAAAIALYKSSDQYLNQELSKLRERMELEYLHACLNPERRLEMACGLCDTLDEHKAGMCMHDFQKTAFRIEANKIVQSAISELFDFWELKKQSGLNQISVKYAEKYEREKALSAEQANLENGSETENDEETPEDFAKRYIQERIDKLKAENHSFKRGHFEGAIDKHYWRMRKYIRIHISSNRLRFILQFRKKNNLDRISEERDQYFNRITPAKQVDNRYSGRYPPSRFMRFCTHSPTPELIV</sequence>
<gene>
    <name evidence="2" type="primary">Cre-ekl-5</name>
    <name evidence="2" type="ORF">CRE_15380</name>
</gene>
<proteinExistence type="predicted"/>
<protein>
    <submittedName>
        <fullName evidence="2">CRE-EKL-5 protein</fullName>
    </submittedName>
</protein>
<dbReference type="eggNOG" id="ENOG502TK5Q">
    <property type="taxonomic scope" value="Eukaryota"/>
</dbReference>
<reference evidence="2" key="1">
    <citation type="submission" date="2007-07" db="EMBL/GenBank/DDBJ databases">
        <title>PCAP assembly of the Caenorhabditis remanei genome.</title>
        <authorList>
            <consortium name="The Caenorhabditis remanei Sequencing Consortium"/>
            <person name="Wilson R.K."/>
        </authorList>
    </citation>
    <scope>NUCLEOTIDE SEQUENCE [LARGE SCALE GENOMIC DNA]</scope>
    <source>
        <strain evidence="2">PB4641</strain>
    </source>
</reference>
<keyword evidence="3" id="KW-1185">Reference proteome</keyword>
<feature type="region of interest" description="Disordered" evidence="1">
    <location>
        <begin position="1"/>
        <end position="46"/>
    </location>
</feature>
<dbReference type="InParanoid" id="E3MC11"/>
<dbReference type="OrthoDB" id="5887280at2759"/>
<evidence type="ECO:0000313" key="3">
    <source>
        <dbReference type="Proteomes" id="UP000008281"/>
    </source>
</evidence>
<dbReference type="HOGENOM" id="CLU_700647_0_0_1"/>
<organism evidence="3">
    <name type="scientific">Caenorhabditis remanei</name>
    <name type="common">Caenorhabditis vulgaris</name>
    <dbReference type="NCBI Taxonomy" id="31234"/>
    <lineage>
        <taxon>Eukaryota</taxon>
        <taxon>Metazoa</taxon>
        <taxon>Ecdysozoa</taxon>
        <taxon>Nematoda</taxon>
        <taxon>Chromadorea</taxon>
        <taxon>Rhabditida</taxon>
        <taxon>Rhabditina</taxon>
        <taxon>Rhabditomorpha</taxon>
        <taxon>Rhabditoidea</taxon>
        <taxon>Rhabditidae</taxon>
        <taxon>Peloderinae</taxon>
        <taxon>Caenorhabditis</taxon>
    </lineage>
</organism>
<evidence type="ECO:0000313" key="2">
    <source>
        <dbReference type="EMBL" id="EFO98253.1"/>
    </source>
</evidence>
<name>E3MC11_CAERE</name>
<dbReference type="EMBL" id="DS268434">
    <property type="protein sequence ID" value="EFO98253.1"/>
    <property type="molecule type" value="Genomic_DNA"/>
</dbReference>
<accession>E3MC11</accession>